<protein>
    <submittedName>
        <fullName evidence="1">Uncharacterized protein</fullName>
    </submittedName>
</protein>
<name>A0ABQ2WVA5_9ALTE</name>
<gene>
    <name evidence="1" type="ORF">GCM10008111_30670</name>
</gene>
<accession>A0ABQ2WVA5</accession>
<comment type="caution">
    <text evidence="1">The sequence shown here is derived from an EMBL/GenBank/DDBJ whole genome shotgun (WGS) entry which is preliminary data.</text>
</comment>
<evidence type="ECO:0000313" key="2">
    <source>
        <dbReference type="Proteomes" id="UP000634667"/>
    </source>
</evidence>
<dbReference type="Proteomes" id="UP000634667">
    <property type="component" value="Unassembled WGS sequence"/>
</dbReference>
<sequence length="266" mass="31279">MNSLKERVATFKSEIMLADSSQQNEVIIEGNEIIYNELRSVSDKFKTQFEFLQALNYVNRKLEETPDYSTVFSDDCIYRNGISTIVFNREAAELISSAITKFDEFERAWRDENYKVQQKDSYIHARDMLKGLSEKIKAANEDCWQKWLALIDKRVFIEEQVLESQKYNPTQKDNYEKFNREISTLEALKRNRTVTKDCAIRIQELRDSLENLKAQFDLSDFPKDVARFFKAVNSPFETATLDLLTPQVLDWLKSNSKLTNFKVERK</sequence>
<organism evidence="1 2">
    <name type="scientific">Alishewanella tabrizica</name>
    <dbReference type="NCBI Taxonomy" id="671278"/>
    <lineage>
        <taxon>Bacteria</taxon>
        <taxon>Pseudomonadati</taxon>
        <taxon>Pseudomonadota</taxon>
        <taxon>Gammaproteobacteria</taxon>
        <taxon>Alteromonadales</taxon>
        <taxon>Alteromonadaceae</taxon>
        <taxon>Alishewanella</taxon>
    </lineage>
</organism>
<evidence type="ECO:0000313" key="1">
    <source>
        <dbReference type="EMBL" id="GGW72416.1"/>
    </source>
</evidence>
<keyword evidence="2" id="KW-1185">Reference proteome</keyword>
<dbReference type="RefSeq" id="WP_189484120.1">
    <property type="nucleotide sequence ID" value="NZ_BMYR01000016.1"/>
</dbReference>
<reference evidence="2" key="1">
    <citation type="journal article" date="2019" name="Int. J. Syst. Evol. Microbiol.">
        <title>The Global Catalogue of Microorganisms (GCM) 10K type strain sequencing project: providing services to taxonomists for standard genome sequencing and annotation.</title>
        <authorList>
            <consortium name="The Broad Institute Genomics Platform"/>
            <consortium name="The Broad Institute Genome Sequencing Center for Infectious Disease"/>
            <person name="Wu L."/>
            <person name="Ma J."/>
        </authorList>
    </citation>
    <scope>NUCLEOTIDE SEQUENCE [LARGE SCALE GENOMIC DNA]</scope>
    <source>
        <strain evidence="2">KCTC 23723</strain>
    </source>
</reference>
<proteinExistence type="predicted"/>
<dbReference type="EMBL" id="BMYR01000016">
    <property type="protein sequence ID" value="GGW72416.1"/>
    <property type="molecule type" value="Genomic_DNA"/>
</dbReference>